<organism evidence="2 3">
    <name type="scientific">Paenibacillus konkukensis</name>
    <dbReference type="NCBI Taxonomy" id="2020716"/>
    <lineage>
        <taxon>Bacteria</taxon>
        <taxon>Bacillati</taxon>
        <taxon>Bacillota</taxon>
        <taxon>Bacilli</taxon>
        <taxon>Bacillales</taxon>
        <taxon>Paenibacillaceae</taxon>
        <taxon>Paenibacillus</taxon>
    </lineage>
</organism>
<proteinExistence type="predicted"/>
<name>A0ABY4RTB3_9BACL</name>
<evidence type="ECO:0000259" key="1">
    <source>
        <dbReference type="Pfam" id="PF00814"/>
    </source>
</evidence>
<accession>A0ABY4RTB3</accession>
<protein>
    <submittedName>
        <fullName evidence="2">tRNA threonylcarbamoyladenosine biosynthesis protein TsaB</fullName>
    </submittedName>
</protein>
<dbReference type="PANTHER" id="PTHR11735:SF11">
    <property type="entry name" value="TRNA THREONYLCARBAMOYLADENOSINE BIOSYNTHESIS PROTEIN TSAB"/>
    <property type="match status" value="1"/>
</dbReference>
<keyword evidence="3" id="KW-1185">Reference proteome</keyword>
<dbReference type="CDD" id="cd24032">
    <property type="entry name" value="ASKHA_NBD_TsaB"/>
    <property type="match status" value="1"/>
</dbReference>
<dbReference type="RefSeq" id="WP_249860886.1">
    <property type="nucleotide sequence ID" value="NZ_CP027059.1"/>
</dbReference>
<feature type="domain" description="Gcp-like" evidence="1">
    <location>
        <begin position="39"/>
        <end position="112"/>
    </location>
</feature>
<dbReference type="SUPFAM" id="SSF53067">
    <property type="entry name" value="Actin-like ATPase domain"/>
    <property type="match status" value="2"/>
</dbReference>
<reference evidence="2" key="1">
    <citation type="submission" date="2018-02" db="EMBL/GenBank/DDBJ databases">
        <authorList>
            <person name="Kim S.-K."/>
            <person name="Jung H.-I."/>
            <person name="Lee S.-W."/>
        </authorList>
    </citation>
    <scope>NUCLEOTIDE SEQUENCE</scope>
    <source>
        <strain evidence="2">SK3146</strain>
    </source>
</reference>
<dbReference type="Gene3D" id="3.30.420.40">
    <property type="match status" value="2"/>
</dbReference>
<evidence type="ECO:0000313" key="3">
    <source>
        <dbReference type="Proteomes" id="UP001057134"/>
    </source>
</evidence>
<dbReference type="InterPro" id="IPR000905">
    <property type="entry name" value="Gcp-like_dom"/>
</dbReference>
<evidence type="ECO:0000313" key="2">
    <source>
        <dbReference type="EMBL" id="UQZ85225.1"/>
    </source>
</evidence>
<dbReference type="EMBL" id="CP027059">
    <property type="protein sequence ID" value="UQZ85225.1"/>
    <property type="molecule type" value="Genomic_DNA"/>
</dbReference>
<dbReference type="NCBIfam" id="TIGR03725">
    <property type="entry name" value="T6A_YeaZ"/>
    <property type="match status" value="1"/>
</dbReference>
<dbReference type="InterPro" id="IPR043129">
    <property type="entry name" value="ATPase_NBD"/>
</dbReference>
<sequence length="279" mass="30104">MTTEIKTFDGHLLAIDTSTSSMSIALARGGALIGEMSSQAERNHSIHLLPQIMELLNENGLHPRELDAFAVGVGPGSYTGVRIGVTVAKTFAWAHSMSLVAVSSLETMALGGLEAYLLHQGVRSAETGDARSLSALNTVCAQPETTTWIVPMIEARRGQAFTALYQAAGREWSCLVPDGIRLMSSWTEQLLAEAEKPDGKHPDRIIFTGETALHGEVLQRFFAAWGAGASEVPHEIRARHLAELGVLRLKQGLLAQPHTLVPNYTQLPEAEAKLLAHKS</sequence>
<dbReference type="Pfam" id="PF00814">
    <property type="entry name" value="TsaD"/>
    <property type="match status" value="1"/>
</dbReference>
<reference evidence="2" key="2">
    <citation type="journal article" date="2021" name="J Anim Sci Technol">
        <title>Complete genome sequence of Paenibacillus konkukensis sp. nov. SK3146 as a potential probiotic strain.</title>
        <authorList>
            <person name="Jung H.I."/>
            <person name="Park S."/>
            <person name="Niu K.M."/>
            <person name="Lee S.W."/>
            <person name="Kothari D."/>
            <person name="Yi K.J."/>
            <person name="Kim S.K."/>
        </authorList>
    </citation>
    <scope>NUCLEOTIDE SEQUENCE</scope>
    <source>
        <strain evidence="2">SK3146</strain>
    </source>
</reference>
<dbReference type="PANTHER" id="PTHR11735">
    <property type="entry name" value="TRNA N6-ADENOSINE THREONYLCARBAMOYLTRANSFERASE"/>
    <property type="match status" value="1"/>
</dbReference>
<dbReference type="InterPro" id="IPR022496">
    <property type="entry name" value="T6A_TsaB"/>
</dbReference>
<gene>
    <name evidence="2" type="primary">tsaB</name>
    <name evidence="2" type="ORF">SK3146_04508</name>
</gene>
<dbReference type="Proteomes" id="UP001057134">
    <property type="component" value="Chromosome"/>
</dbReference>